<name>A0ABU0E1Y6_9FIRM</name>
<protein>
    <submittedName>
        <fullName evidence="5">DNA-binding transcriptional ArsR family regulator</fullName>
    </submittedName>
</protein>
<dbReference type="SMART" id="SM00418">
    <property type="entry name" value="HTH_ARSR"/>
    <property type="match status" value="1"/>
</dbReference>
<organism evidence="5 6">
    <name type="scientific">Breznakia pachnodae</name>
    <dbReference type="NCBI Taxonomy" id="265178"/>
    <lineage>
        <taxon>Bacteria</taxon>
        <taxon>Bacillati</taxon>
        <taxon>Bacillota</taxon>
        <taxon>Erysipelotrichia</taxon>
        <taxon>Erysipelotrichales</taxon>
        <taxon>Erysipelotrichaceae</taxon>
        <taxon>Breznakia</taxon>
    </lineage>
</organism>
<evidence type="ECO:0000259" key="4">
    <source>
        <dbReference type="PROSITE" id="PS50987"/>
    </source>
</evidence>
<dbReference type="NCBIfam" id="NF033788">
    <property type="entry name" value="HTH_metalloreg"/>
    <property type="match status" value="1"/>
</dbReference>
<dbReference type="Proteomes" id="UP001230220">
    <property type="component" value="Unassembled WGS sequence"/>
</dbReference>
<dbReference type="PRINTS" id="PR00778">
    <property type="entry name" value="HTHARSR"/>
</dbReference>
<dbReference type="CDD" id="cd00090">
    <property type="entry name" value="HTH_ARSR"/>
    <property type="match status" value="1"/>
</dbReference>
<feature type="domain" description="HTH arsR-type" evidence="4">
    <location>
        <begin position="14"/>
        <end position="122"/>
    </location>
</feature>
<gene>
    <name evidence="5" type="ORF">J2S15_001644</name>
</gene>
<dbReference type="EMBL" id="JAUSUR010000002">
    <property type="protein sequence ID" value="MDQ0360899.1"/>
    <property type="molecule type" value="Genomic_DNA"/>
</dbReference>
<keyword evidence="2 5" id="KW-0238">DNA-binding</keyword>
<dbReference type="GO" id="GO:0003677">
    <property type="term" value="F:DNA binding"/>
    <property type="evidence" value="ECO:0007669"/>
    <property type="project" value="UniProtKB-KW"/>
</dbReference>
<dbReference type="InterPro" id="IPR011991">
    <property type="entry name" value="ArsR-like_HTH"/>
</dbReference>
<accession>A0ABU0E1Y6</accession>
<dbReference type="InterPro" id="IPR036388">
    <property type="entry name" value="WH-like_DNA-bd_sf"/>
</dbReference>
<dbReference type="RefSeq" id="WP_307407147.1">
    <property type="nucleotide sequence ID" value="NZ_JAUSUR010000002.1"/>
</dbReference>
<evidence type="ECO:0000256" key="1">
    <source>
        <dbReference type="ARBA" id="ARBA00023015"/>
    </source>
</evidence>
<evidence type="ECO:0000313" key="6">
    <source>
        <dbReference type="Proteomes" id="UP001230220"/>
    </source>
</evidence>
<dbReference type="InterPro" id="IPR051011">
    <property type="entry name" value="Metal_resp_trans_reg"/>
</dbReference>
<dbReference type="PROSITE" id="PS50987">
    <property type="entry name" value="HTH_ARSR_2"/>
    <property type="match status" value="1"/>
</dbReference>
<comment type="caution">
    <text evidence="5">The sequence shown here is derived from an EMBL/GenBank/DDBJ whole genome shotgun (WGS) entry which is preliminary data.</text>
</comment>
<evidence type="ECO:0000313" key="5">
    <source>
        <dbReference type="EMBL" id="MDQ0360899.1"/>
    </source>
</evidence>
<reference evidence="5 6" key="1">
    <citation type="submission" date="2023-07" db="EMBL/GenBank/DDBJ databases">
        <title>Genomic Encyclopedia of Type Strains, Phase IV (KMG-IV): sequencing the most valuable type-strain genomes for metagenomic binning, comparative biology and taxonomic classification.</title>
        <authorList>
            <person name="Goeker M."/>
        </authorList>
    </citation>
    <scope>NUCLEOTIDE SEQUENCE [LARGE SCALE GENOMIC DNA]</scope>
    <source>
        <strain evidence="5 6">DSM 16784</strain>
    </source>
</reference>
<dbReference type="InterPro" id="IPR001845">
    <property type="entry name" value="HTH_ArsR_DNA-bd_dom"/>
</dbReference>
<dbReference type="Pfam" id="PF01022">
    <property type="entry name" value="HTH_5"/>
    <property type="match status" value="1"/>
</dbReference>
<sequence length="130" mass="14702">MEKVLDQLTGEMGSLSKELDDCREIFVALGDENRQSIIMMLLKKYGGMRVGELSSHIGLSRPATSHHLRILKDARLIGMYKRGTMNFYYMGSESDRWASVIGLFSHVDKIITAFNYHSENGLVCPAKEED</sequence>
<evidence type="ECO:0000256" key="2">
    <source>
        <dbReference type="ARBA" id="ARBA00023125"/>
    </source>
</evidence>
<keyword evidence="1" id="KW-0805">Transcription regulation</keyword>
<evidence type="ECO:0000256" key="3">
    <source>
        <dbReference type="ARBA" id="ARBA00023163"/>
    </source>
</evidence>
<proteinExistence type="predicted"/>
<keyword evidence="3" id="KW-0804">Transcription</keyword>
<dbReference type="SUPFAM" id="SSF46785">
    <property type="entry name" value="Winged helix' DNA-binding domain"/>
    <property type="match status" value="1"/>
</dbReference>
<dbReference type="PANTHER" id="PTHR43132:SF6">
    <property type="entry name" value="HTH-TYPE TRANSCRIPTIONAL REPRESSOR CZRA"/>
    <property type="match status" value="1"/>
</dbReference>
<dbReference type="PANTHER" id="PTHR43132">
    <property type="entry name" value="ARSENICAL RESISTANCE OPERON REPRESSOR ARSR-RELATED"/>
    <property type="match status" value="1"/>
</dbReference>
<keyword evidence="6" id="KW-1185">Reference proteome</keyword>
<dbReference type="Gene3D" id="1.10.10.10">
    <property type="entry name" value="Winged helix-like DNA-binding domain superfamily/Winged helix DNA-binding domain"/>
    <property type="match status" value="1"/>
</dbReference>
<dbReference type="InterPro" id="IPR036390">
    <property type="entry name" value="WH_DNA-bd_sf"/>
</dbReference>